<sequence length="91" mass="10055">MFMGSVAHVEDEKKELVCDVHRLARLGVQVVDSPKGGFTVHHNSESSLVVDVKSKQHLNLILMELKESVLNKSVEAISQGGDKSMKYGQIH</sequence>
<name>A0AAF0T7M8_SOLVR</name>
<dbReference type="Proteomes" id="UP001234989">
    <property type="component" value="Chromosome 1"/>
</dbReference>
<dbReference type="AlphaFoldDB" id="A0AAF0T7M8"/>
<gene>
    <name evidence="1" type="ORF">MTR67_001179</name>
</gene>
<keyword evidence="2" id="KW-1185">Reference proteome</keyword>
<evidence type="ECO:0000313" key="1">
    <source>
        <dbReference type="EMBL" id="WMV07794.1"/>
    </source>
</evidence>
<proteinExistence type="predicted"/>
<organism evidence="1 2">
    <name type="scientific">Solanum verrucosum</name>
    <dbReference type="NCBI Taxonomy" id="315347"/>
    <lineage>
        <taxon>Eukaryota</taxon>
        <taxon>Viridiplantae</taxon>
        <taxon>Streptophyta</taxon>
        <taxon>Embryophyta</taxon>
        <taxon>Tracheophyta</taxon>
        <taxon>Spermatophyta</taxon>
        <taxon>Magnoliopsida</taxon>
        <taxon>eudicotyledons</taxon>
        <taxon>Gunneridae</taxon>
        <taxon>Pentapetalae</taxon>
        <taxon>asterids</taxon>
        <taxon>lamiids</taxon>
        <taxon>Solanales</taxon>
        <taxon>Solanaceae</taxon>
        <taxon>Solanoideae</taxon>
        <taxon>Solaneae</taxon>
        <taxon>Solanum</taxon>
    </lineage>
</organism>
<dbReference type="EMBL" id="CP133612">
    <property type="protein sequence ID" value="WMV07794.1"/>
    <property type="molecule type" value="Genomic_DNA"/>
</dbReference>
<reference evidence="1" key="1">
    <citation type="submission" date="2023-08" db="EMBL/GenBank/DDBJ databases">
        <title>A de novo genome assembly of Solanum verrucosum Schlechtendal, a Mexican diploid species geographically isolated from the other diploid A-genome species in potato relatives.</title>
        <authorList>
            <person name="Hosaka K."/>
        </authorList>
    </citation>
    <scope>NUCLEOTIDE SEQUENCE</scope>
    <source>
        <tissue evidence="1">Young leaves</tissue>
    </source>
</reference>
<protein>
    <submittedName>
        <fullName evidence="1">Uncharacterized protein</fullName>
    </submittedName>
</protein>
<accession>A0AAF0T7M8</accession>
<evidence type="ECO:0000313" key="2">
    <source>
        <dbReference type="Proteomes" id="UP001234989"/>
    </source>
</evidence>